<dbReference type="EMBL" id="LAZR01029827">
    <property type="protein sequence ID" value="KKL58437.1"/>
    <property type="molecule type" value="Genomic_DNA"/>
</dbReference>
<protein>
    <submittedName>
        <fullName evidence="1">Uncharacterized protein</fullName>
    </submittedName>
</protein>
<accession>A0A0F9G5A1</accession>
<evidence type="ECO:0000313" key="1">
    <source>
        <dbReference type="EMBL" id="KKL58437.1"/>
    </source>
</evidence>
<organism evidence="1">
    <name type="scientific">marine sediment metagenome</name>
    <dbReference type="NCBI Taxonomy" id="412755"/>
    <lineage>
        <taxon>unclassified sequences</taxon>
        <taxon>metagenomes</taxon>
        <taxon>ecological metagenomes</taxon>
    </lineage>
</organism>
<reference evidence="1" key="1">
    <citation type="journal article" date="2015" name="Nature">
        <title>Complex archaea that bridge the gap between prokaryotes and eukaryotes.</title>
        <authorList>
            <person name="Spang A."/>
            <person name="Saw J.H."/>
            <person name="Jorgensen S.L."/>
            <person name="Zaremba-Niedzwiedzka K."/>
            <person name="Martijn J."/>
            <person name="Lind A.E."/>
            <person name="van Eijk R."/>
            <person name="Schleper C."/>
            <person name="Guy L."/>
            <person name="Ettema T.J."/>
        </authorList>
    </citation>
    <scope>NUCLEOTIDE SEQUENCE</scope>
</reference>
<comment type="caution">
    <text evidence="1">The sequence shown here is derived from an EMBL/GenBank/DDBJ whole genome shotgun (WGS) entry which is preliminary data.</text>
</comment>
<gene>
    <name evidence="1" type="ORF">LCGC14_2225400</name>
</gene>
<proteinExistence type="predicted"/>
<name>A0A0F9G5A1_9ZZZZ</name>
<sequence length="94" mass="10182">MALKEADFARIKSGVITNVTDGSFGTVQFAVNPNDRFINSPHVVLTLHGTSLAVDIPILSYITANGFEWNIHKGHGGASHTWDIYWIATDAGTL</sequence>
<dbReference type="AlphaFoldDB" id="A0A0F9G5A1"/>